<dbReference type="EMBL" id="CALNXK010000012">
    <property type="protein sequence ID" value="CAH3044513.1"/>
    <property type="molecule type" value="Genomic_DNA"/>
</dbReference>
<dbReference type="PANTHER" id="PTHR22306:SF2">
    <property type="entry name" value="CHROMOSOME 7 OPEN READING FRAME 50"/>
    <property type="match status" value="1"/>
</dbReference>
<feature type="compositionally biased region" description="Basic and acidic residues" evidence="1">
    <location>
        <begin position="17"/>
        <end position="43"/>
    </location>
</feature>
<sequence>MKSDEVHLQKAKKKDHDRHSEEDQEKQDSTKKRKTEENYPDKRKLIKKQKKSKKVKEHTALFGSNESIKELKEKNTDKFSDRKWYECTTHFAALNEGSDFKEISDSFSSSKKKKKQKEEREIYFAQESEEMAKSELKHKEKKRKSKKEISVEGDLKIACSDGSVDNRQKRRKQKGETESEYSLDIIRREKEDAEILVGDNDQVSELTDVVKKKKKKKKFDYGDNVDNSKKTRKRKAEPEEEYTLDVDNRNKNEVNGESEAVKKKKKKKPRDDPGGNSKPAIHPGLSYLRTWNNDKQNWNFKKVRQVWLLQNMFDQQQISDEDFRILLKYLEGLKGTAKDKTIEMAEQRIDCGTGKDMYSFFLIKLEVHFEP</sequence>
<name>A0ABN8NAR1_9CNID</name>
<keyword evidence="4" id="KW-1185">Reference proteome</keyword>
<dbReference type="InterPro" id="IPR019327">
    <property type="entry name" value="WKF"/>
</dbReference>
<evidence type="ECO:0000256" key="1">
    <source>
        <dbReference type="SAM" id="MobiDB-lite"/>
    </source>
</evidence>
<dbReference type="Pfam" id="PF10180">
    <property type="entry name" value="WKF"/>
    <property type="match status" value="1"/>
</dbReference>
<evidence type="ECO:0000313" key="3">
    <source>
        <dbReference type="EMBL" id="CAH3044513.1"/>
    </source>
</evidence>
<feature type="domain" description="WKF" evidence="2">
    <location>
        <begin position="286"/>
        <end position="347"/>
    </location>
</feature>
<dbReference type="Proteomes" id="UP001159405">
    <property type="component" value="Unassembled WGS sequence"/>
</dbReference>
<evidence type="ECO:0000313" key="4">
    <source>
        <dbReference type="Proteomes" id="UP001159405"/>
    </source>
</evidence>
<proteinExistence type="predicted"/>
<reference evidence="3 4" key="1">
    <citation type="submission" date="2022-05" db="EMBL/GenBank/DDBJ databases">
        <authorList>
            <consortium name="Genoscope - CEA"/>
            <person name="William W."/>
        </authorList>
    </citation>
    <scope>NUCLEOTIDE SEQUENCE [LARGE SCALE GENOMIC DNA]</scope>
</reference>
<comment type="caution">
    <text evidence="3">The sequence shown here is derived from an EMBL/GenBank/DDBJ whole genome shotgun (WGS) entry which is preliminary data.</text>
</comment>
<protein>
    <recommendedName>
        <fullName evidence="2">WKF domain-containing protein</fullName>
    </recommendedName>
</protein>
<feature type="region of interest" description="Disordered" evidence="1">
    <location>
        <begin position="1"/>
        <end position="75"/>
    </location>
</feature>
<accession>A0ABN8NAR1</accession>
<evidence type="ECO:0000259" key="2">
    <source>
        <dbReference type="Pfam" id="PF10180"/>
    </source>
</evidence>
<gene>
    <name evidence="3" type="ORF">PLOB_00004733</name>
</gene>
<feature type="compositionally biased region" description="Basic residues" evidence="1">
    <location>
        <begin position="44"/>
        <end position="56"/>
    </location>
</feature>
<feature type="region of interest" description="Disordered" evidence="1">
    <location>
        <begin position="125"/>
        <end position="285"/>
    </location>
</feature>
<organism evidence="3 4">
    <name type="scientific">Porites lobata</name>
    <dbReference type="NCBI Taxonomy" id="104759"/>
    <lineage>
        <taxon>Eukaryota</taxon>
        <taxon>Metazoa</taxon>
        <taxon>Cnidaria</taxon>
        <taxon>Anthozoa</taxon>
        <taxon>Hexacorallia</taxon>
        <taxon>Scleractinia</taxon>
        <taxon>Fungiina</taxon>
        <taxon>Poritidae</taxon>
        <taxon>Porites</taxon>
    </lineage>
</organism>
<dbReference type="PANTHER" id="PTHR22306">
    <property type="entry name" value="CHROMOSOME 7 OPEN READING FRAME 50"/>
    <property type="match status" value="1"/>
</dbReference>